<keyword evidence="4" id="KW-0436">Ligase</keyword>
<keyword evidence="4" id="KW-0328">Glycosyltransferase</keyword>
<dbReference type="UniPathway" id="UPA00253">
    <property type="reaction ID" value="UER00457"/>
</dbReference>
<dbReference type="Pfam" id="PF01729">
    <property type="entry name" value="QRPTase_C"/>
    <property type="match status" value="1"/>
</dbReference>
<reference evidence="4" key="1">
    <citation type="submission" date="2019-03" db="EMBL/GenBank/DDBJ databases">
        <authorList>
            <person name="Hao L."/>
        </authorList>
    </citation>
    <scope>NUCLEOTIDE SEQUENCE</scope>
</reference>
<dbReference type="InterPro" id="IPR002638">
    <property type="entry name" value="Quinolinate_PRibosylTrfase_C"/>
</dbReference>
<accession>A0A485M0Z7</accession>
<sequence length="398" mass="43609">MKKLHIADTDQIRAGEVTDVYFVRTEKILKEKNLDKHVCMEIFLKSFPEEEYRWGVFAGLEEVCVLLEGRPVTVSALPEGSVFFPQTPVMTIEGRYLDFGELETAILGCLCQASGIATKASRFRVAAGEKTLLSFGARRMHPAIAPMVERAAFIGGCDGVSAVASARLIGEEPSGTIPHALVLIVGDTVAATKAFDEVIDRSVPRVSLIDTFQDEKFEAVRVAENLGARLFGVRLDTPSSRRGDFRNILKEVRWELDLRGFTDVKLIVSGGLNVSDVLELTDVVDSFGIGTHISSAAVLDFSMDIVEVEGKPLAKRGKLSGKKSVLRCPSCREDIVVPYGTLAKCTCGGDPVPRLVSIMESGCMTYDFPTPRQIRARCIEEIKVLRNDTSQKEFLGLC</sequence>
<dbReference type="Gene3D" id="3.90.1170.20">
    <property type="entry name" value="Quinolinate phosphoribosyl transferase, N-terminal domain"/>
    <property type="match status" value="1"/>
</dbReference>
<feature type="domain" description="Quinolinate phosphoribosyl transferase C-terminal" evidence="2">
    <location>
        <begin position="116"/>
        <end position="304"/>
    </location>
</feature>
<proteinExistence type="predicted"/>
<dbReference type="InterPro" id="IPR013785">
    <property type="entry name" value="Aldolase_TIM"/>
</dbReference>
<dbReference type="InterPro" id="IPR037128">
    <property type="entry name" value="Quinolinate_PRibosylTase_N_sf"/>
</dbReference>
<dbReference type="GO" id="GO:0004516">
    <property type="term" value="F:nicotinate phosphoribosyltransferase activity"/>
    <property type="evidence" value="ECO:0007669"/>
    <property type="project" value="UniProtKB-EC"/>
</dbReference>
<dbReference type="PANTHER" id="PTHR43202:SF1">
    <property type="entry name" value="NICOTINATE PHOSPHORIBOSYLTRANSFERASE"/>
    <property type="match status" value="1"/>
</dbReference>
<dbReference type="GO" id="GO:0009435">
    <property type="term" value="P:NAD+ biosynthetic process"/>
    <property type="evidence" value="ECO:0007669"/>
    <property type="project" value="UniProtKB-UniPathway"/>
</dbReference>
<dbReference type="GO" id="GO:0004514">
    <property type="term" value="F:nicotinate-nucleotide diphosphorylase (carboxylating) activity"/>
    <property type="evidence" value="ECO:0007669"/>
    <property type="project" value="InterPro"/>
</dbReference>
<dbReference type="SUPFAM" id="SSF54675">
    <property type="entry name" value="Nicotinate/Quinolinate PRTase N-terminal domain-like"/>
    <property type="match status" value="1"/>
</dbReference>
<dbReference type="AlphaFoldDB" id="A0A485M0Z7"/>
<evidence type="ECO:0000256" key="1">
    <source>
        <dbReference type="ARBA" id="ARBA00022679"/>
    </source>
</evidence>
<dbReference type="InterPro" id="IPR053190">
    <property type="entry name" value="NAPRTase-like"/>
</dbReference>
<keyword evidence="1 4" id="KW-0808">Transferase</keyword>
<name>A0A485M0Z7_9ZZZZ</name>
<dbReference type="SUPFAM" id="SSF51690">
    <property type="entry name" value="Nicotinate/Quinolinate PRTase C-terminal domain-like"/>
    <property type="match status" value="1"/>
</dbReference>
<dbReference type="Pfam" id="PF02749">
    <property type="entry name" value="QRPTase_N"/>
    <property type="match status" value="1"/>
</dbReference>
<evidence type="ECO:0000259" key="3">
    <source>
        <dbReference type="Pfam" id="PF02749"/>
    </source>
</evidence>
<dbReference type="PANTHER" id="PTHR43202">
    <property type="entry name" value="NICOTINATE-NUCLEOTIDE PYROPHOSPHORYLASE"/>
    <property type="match status" value="1"/>
</dbReference>
<dbReference type="CDD" id="cd01571">
    <property type="entry name" value="NAPRTase_B"/>
    <property type="match status" value="1"/>
</dbReference>
<dbReference type="InterPro" id="IPR036068">
    <property type="entry name" value="Nicotinate_pribotase-like_C"/>
</dbReference>
<evidence type="ECO:0000313" key="4">
    <source>
        <dbReference type="EMBL" id="VFU14856.1"/>
    </source>
</evidence>
<evidence type="ECO:0000259" key="2">
    <source>
        <dbReference type="Pfam" id="PF01729"/>
    </source>
</evidence>
<dbReference type="NCBIfam" id="NF006415">
    <property type="entry name" value="PRK08662.1"/>
    <property type="match status" value="1"/>
</dbReference>
<dbReference type="InterPro" id="IPR035809">
    <property type="entry name" value="NAPRTase_arc-type"/>
</dbReference>
<dbReference type="EC" id="6.3.4.21" evidence="4"/>
<protein>
    <submittedName>
        <fullName evidence="4">Putative nicotinate phosphoribosyltransferase</fullName>
        <ecNumber evidence="4">6.3.4.21</ecNumber>
    </submittedName>
</protein>
<gene>
    <name evidence="4" type="ORF">SCFA_330012</name>
</gene>
<dbReference type="Gene3D" id="3.20.20.70">
    <property type="entry name" value="Aldolase class I"/>
    <property type="match status" value="1"/>
</dbReference>
<dbReference type="EMBL" id="CAADRM010000096">
    <property type="protein sequence ID" value="VFU14856.1"/>
    <property type="molecule type" value="Genomic_DNA"/>
</dbReference>
<organism evidence="4">
    <name type="scientific">anaerobic digester metagenome</name>
    <dbReference type="NCBI Taxonomy" id="1263854"/>
    <lineage>
        <taxon>unclassified sequences</taxon>
        <taxon>metagenomes</taxon>
        <taxon>ecological metagenomes</taxon>
    </lineage>
</organism>
<dbReference type="InterPro" id="IPR022412">
    <property type="entry name" value="Quinolinate_PRibosylTrfase_N"/>
</dbReference>
<feature type="domain" description="Quinolinate phosphoribosyl transferase N-terminal" evidence="3">
    <location>
        <begin position="19"/>
        <end position="114"/>
    </location>
</feature>